<evidence type="ECO:0000313" key="5">
    <source>
        <dbReference type="Proteomes" id="UP000574390"/>
    </source>
</evidence>
<feature type="domain" description="TRUD" evidence="3">
    <location>
        <begin position="224"/>
        <end position="353"/>
    </location>
</feature>
<evidence type="ECO:0000313" key="4">
    <source>
        <dbReference type="EMBL" id="KAF4743402.1"/>
    </source>
</evidence>
<dbReference type="GO" id="GO:0001522">
    <property type="term" value="P:pseudouridine synthesis"/>
    <property type="evidence" value="ECO:0007669"/>
    <property type="project" value="InterPro"/>
</dbReference>
<sequence>EEARAFVLECCGEEALRNVELFLDMHRANAGTADAPAWKHVLVCELPSTFTKSDVKKIRGAMLRIIEEITCSASSKFFANKTMLSLSSDAETSSMLEGVLDAGDVKRFMSFYMAGYSPDFLDLHFRLPQGETAESHLQDFREKIRLKLKEVRFALNTEEEAEQFAIEDLCSTLKRGWAQVDNFETDNTSRKLQYGMLMGNFFRVRVRGVPQGASERLKSLRELGFVNYFGLQRFGWALDGGSQHVRIGGAILCKDYKRAIRNWMKPPKGDNTAQAEVFRQWLADGDSAKAVSSLRELSTENNRDLNWWIDALLIVGDNGEHWKYRQAVKRLPRSVVHLFPNAYTACLWNRLAS</sequence>
<dbReference type="Proteomes" id="UP000574390">
    <property type="component" value="Unassembled WGS sequence"/>
</dbReference>
<dbReference type="GO" id="GO:0009982">
    <property type="term" value="F:pseudouridine synthase activity"/>
    <property type="evidence" value="ECO:0007669"/>
    <property type="project" value="InterPro"/>
</dbReference>
<dbReference type="AlphaFoldDB" id="A0A7J6TF66"/>
<dbReference type="GO" id="GO:0005634">
    <property type="term" value="C:nucleus"/>
    <property type="evidence" value="ECO:0007669"/>
    <property type="project" value="TreeGrafter"/>
</dbReference>
<protein>
    <recommendedName>
        <fullName evidence="3">TRUD domain-containing protein</fullName>
    </recommendedName>
</protein>
<accession>A0A7J6TF66</accession>
<dbReference type="Pfam" id="PF01142">
    <property type="entry name" value="TruD"/>
    <property type="match status" value="1"/>
</dbReference>
<name>A0A7J6TF66_PEROL</name>
<feature type="non-terminal residue" evidence="4">
    <location>
        <position position="353"/>
    </location>
</feature>
<reference evidence="4 5" key="1">
    <citation type="submission" date="2020-04" db="EMBL/GenBank/DDBJ databases">
        <title>Perkinsus olseni comparative genomics.</title>
        <authorList>
            <person name="Bogema D.R."/>
        </authorList>
    </citation>
    <scope>NUCLEOTIDE SEQUENCE [LARGE SCALE GENOMIC DNA]</scope>
    <source>
        <strain evidence="4">ATCC PRA-205</strain>
    </source>
</reference>
<feature type="non-terminal residue" evidence="4">
    <location>
        <position position="1"/>
    </location>
</feature>
<keyword evidence="2" id="KW-0413">Isomerase</keyword>
<proteinExistence type="inferred from homology"/>
<evidence type="ECO:0000256" key="1">
    <source>
        <dbReference type="ARBA" id="ARBA00007953"/>
    </source>
</evidence>
<organism evidence="4 5">
    <name type="scientific">Perkinsus olseni</name>
    <name type="common">Perkinsus atlanticus</name>
    <dbReference type="NCBI Taxonomy" id="32597"/>
    <lineage>
        <taxon>Eukaryota</taxon>
        <taxon>Sar</taxon>
        <taxon>Alveolata</taxon>
        <taxon>Perkinsozoa</taxon>
        <taxon>Perkinsea</taxon>
        <taxon>Perkinsida</taxon>
        <taxon>Perkinsidae</taxon>
        <taxon>Perkinsus</taxon>
    </lineage>
</organism>
<dbReference type="Gene3D" id="3.30.2350.20">
    <property type="entry name" value="TruD, catalytic domain"/>
    <property type="match status" value="1"/>
</dbReference>
<dbReference type="PROSITE" id="PS50984">
    <property type="entry name" value="TRUD"/>
    <property type="match status" value="1"/>
</dbReference>
<comment type="caution">
    <text evidence="4">The sequence shown here is derived from an EMBL/GenBank/DDBJ whole genome shotgun (WGS) entry which is preliminary data.</text>
</comment>
<dbReference type="EMBL" id="JABANM010007971">
    <property type="protein sequence ID" value="KAF4743402.1"/>
    <property type="molecule type" value="Genomic_DNA"/>
</dbReference>
<comment type="similarity">
    <text evidence="1">Belongs to the pseudouridine synthase TruD family.</text>
</comment>
<evidence type="ECO:0000256" key="2">
    <source>
        <dbReference type="ARBA" id="ARBA00023235"/>
    </source>
</evidence>
<dbReference type="SUPFAM" id="SSF55120">
    <property type="entry name" value="Pseudouridine synthase"/>
    <property type="match status" value="1"/>
</dbReference>
<dbReference type="InterPro" id="IPR020103">
    <property type="entry name" value="PsdUridine_synth_cat_dom_sf"/>
</dbReference>
<dbReference type="InterPro" id="IPR001656">
    <property type="entry name" value="PsdUridine_synth_TruD"/>
</dbReference>
<dbReference type="GO" id="GO:0003723">
    <property type="term" value="F:RNA binding"/>
    <property type="evidence" value="ECO:0007669"/>
    <property type="project" value="InterPro"/>
</dbReference>
<dbReference type="PANTHER" id="PTHR13326">
    <property type="entry name" value="TRNA PSEUDOURIDINE SYNTHASE D"/>
    <property type="match status" value="1"/>
</dbReference>
<dbReference type="InterPro" id="IPR011760">
    <property type="entry name" value="PsdUridine_synth_TruD_insert"/>
</dbReference>
<dbReference type="InterPro" id="IPR042214">
    <property type="entry name" value="TruD_catalytic"/>
</dbReference>
<dbReference type="PANTHER" id="PTHR13326:SF21">
    <property type="entry name" value="PSEUDOURIDYLATE SYNTHASE PUS7L"/>
    <property type="match status" value="1"/>
</dbReference>
<evidence type="ECO:0000259" key="3">
    <source>
        <dbReference type="PROSITE" id="PS50984"/>
    </source>
</evidence>
<gene>
    <name evidence="4" type="ORF">FOZ62_002151</name>
</gene>